<evidence type="ECO:0000313" key="6">
    <source>
        <dbReference type="EMBL" id="KAJ4340448.1"/>
    </source>
</evidence>
<evidence type="ECO:0000256" key="2">
    <source>
        <dbReference type="ARBA" id="ARBA00022630"/>
    </source>
</evidence>
<gene>
    <name evidence="6" type="ORF">N0V87_002432</name>
</gene>
<evidence type="ECO:0000256" key="4">
    <source>
        <dbReference type="ARBA" id="ARBA00023002"/>
    </source>
</evidence>
<dbReference type="Proteomes" id="UP001140562">
    <property type="component" value="Unassembled WGS sequence"/>
</dbReference>
<keyword evidence="4" id="KW-0560">Oxidoreductase</keyword>
<dbReference type="OrthoDB" id="2690153at2759"/>
<organism evidence="6 7">
    <name type="scientific">Didymella glomerata</name>
    <dbReference type="NCBI Taxonomy" id="749621"/>
    <lineage>
        <taxon>Eukaryota</taxon>
        <taxon>Fungi</taxon>
        <taxon>Dikarya</taxon>
        <taxon>Ascomycota</taxon>
        <taxon>Pezizomycotina</taxon>
        <taxon>Dothideomycetes</taxon>
        <taxon>Pleosporomycetidae</taxon>
        <taxon>Pleosporales</taxon>
        <taxon>Pleosporineae</taxon>
        <taxon>Didymellaceae</taxon>
        <taxon>Didymella</taxon>
    </lineage>
</organism>
<keyword evidence="7" id="KW-1185">Reference proteome</keyword>
<reference evidence="6" key="1">
    <citation type="submission" date="2022-10" db="EMBL/GenBank/DDBJ databases">
        <title>Tapping the CABI collections for fungal endophytes: first genome assemblies for Collariella, Neodidymelliopsis, Ascochyta clinopodiicola, Didymella pomorum, Didymosphaeria variabile, Neocosmospora piperis and Neocucurbitaria cava.</title>
        <authorList>
            <person name="Hill R."/>
        </authorList>
    </citation>
    <scope>NUCLEOTIDE SEQUENCE</scope>
    <source>
        <strain evidence="6">IMI 360193</strain>
    </source>
</reference>
<evidence type="ECO:0000259" key="5">
    <source>
        <dbReference type="Pfam" id="PF01494"/>
    </source>
</evidence>
<dbReference type="Pfam" id="PF21274">
    <property type="entry name" value="Rng_hyd_C"/>
    <property type="match status" value="1"/>
</dbReference>
<dbReference type="Pfam" id="PF01494">
    <property type="entry name" value="FAD_binding_3"/>
    <property type="match status" value="1"/>
</dbReference>
<keyword evidence="2" id="KW-0285">Flavoprotein</keyword>
<dbReference type="InterPro" id="IPR036188">
    <property type="entry name" value="FAD/NAD-bd_sf"/>
</dbReference>
<evidence type="ECO:0000256" key="3">
    <source>
        <dbReference type="ARBA" id="ARBA00022827"/>
    </source>
</evidence>
<dbReference type="Gene3D" id="3.50.50.60">
    <property type="entry name" value="FAD/NAD(P)-binding domain"/>
    <property type="match status" value="1"/>
</dbReference>
<dbReference type="SUPFAM" id="SSF51905">
    <property type="entry name" value="FAD/NAD(P)-binding domain"/>
    <property type="match status" value="1"/>
</dbReference>
<feature type="domain" description="FAD-binding" evidence="5">
    <location>
        <begin position="2"/>
        <end position="74"/>
    </location>
</feature>
<dbReference type="PANTHER" id="PTHR43004">
    <property type="entry name" value="TRK SYSTEM POTASSIUM UPTAKE PROTEIN"/>
    <property type="match status" value="1"/>
</dbReference>
<proteinExistence type="predicted"/>
<keyword evidence="3" id="KW-0274">FAD</keyword>
<sequence length="275" mass="30187">MFQPLLRANGSKFGCTQVYNQLVLDYEGDEDGMLVVVQDLKTKELKKYRSKYLVACDGDRSSTRKKEGISFDGDGQAASSLLDSYTVERQPVDAFTVDQATARFYNRIDHVQPPASEEADLTVELGYAYPKGAIIRGKSSRLEKAFESPSAPSASAGTRFPHVCVKAGDRRLSALDLIKQNLVLVNTESNSPWLQVAQAVNALEIDAYELHKSSIPAQDAEGDLRKRCKLASGEVLLVRPDGFIAWRAETRREGGHLDALNDALCRILGASNASF</sequence>
<dbReference type="InterPro" id="IPR050641">
    <property type="entry name" value="RIFMO-like"/>
</dbReference>
<dbReference type="PANTHER" id="PTHR43004:SF19">
    <property type="entry name" value="BINDING MONOOXYGENASE, PUTATIVE (JCVI)-RELATED"/>
    <property type="match status" value="1"/>
</dbReference>
<accession>A0A9W8X5K2</accession>
<dbReference type="GO" id="GO:0016709">
    <property type="term" value="F:oxidoreductase activity, acting on paired donors, with incorporation or reduction of molecular oxygen, NAD(P)H as one donor, and incorporation of one atom of oxygen"/>
    <property type="evidence" value="ECO:0007669"/>
    <property type="project" value="UniProtKB-ARBA"/>
</dbReference>
<protein>
    <recommendedName>
        <fullName evidence="5">FAD-binding domain-containing protein</fullName>
    </recommendedName>
</protein>
<comment type="cofactor">
    <cofactor evidence="1">
        <name>FAD</name>
        <dbReference type="ChEBI" id="CHEBI:57692"/>
    </cofactor>
</comment>
<comment type="caution">
    <text evidence="6">The sequence shown here is derived from an EMBL/GenBank/DDBJ whole genome shotgun (WGS) entry which is preliminary data.</text>
</comment>
<evidence type="ECO:0000313" key="7">
    <source>
        <dbReference type="Proteomes" id="UP001140562"/>
    </source>
</evidence>
<dbReference type="InterPro" id="IPR002938">
    <property type="entry name" value="FAD-bd"/>
</dbReference>
<dbReference type="Gene3D" id="3.40.30.120">
    <property type="match status" value="1"/>
</dbReference>
<dbReference type="AlphaFoldDB" id="A0A9W8X5K2"/>
<dbReference type="EMBL" id="JAPEUV010000016">
    <property type="protein sequence ID" value="KAJ4340448.1"/>
    <property type="molecule type" value="Genomic_DNA"/>
</dbReference>
<evidence type="ECO:0000256" key="1">
    <source>
        <dbReference type="ARBA" id="ARBA00001974"/>
    </source>
</evidence>
<dbReference type="GO" id="GO:0071949">
    <property type="term" value="F:FAD binding"/>
    <property type="evidence" value="ECO:0007669"/>
    <property type="project" value="InterPro"/>
</dbReference>
<name>A0A9W8X5K2_9PLEO</name>